<dbReference type="Gene3D" id="3.40.800.10">
    <property type="entry name" value="Ureohydrolase domain"/>
    <property type="match status" value="1"/>
</dbReference>
<sequence>MTNRSNTIRLVMPQWQGGNNPAYRFGAEMLNWLAPETDVPVIHVPVLGPASPLSVENGIIGREALKTQLNSVWKIIHEYQPDNIVMFGGDCLVDLAPFAWLSERWGEKLGILWIDSHPDVMTPAQFQYAHAHVLGALMGNGDPDLTTTVARPVSSQRVMIAGIHSPLEYEKKFIADNAIRTCSPEEVRAGGAAVMQWIEEEKIECLAIHIDLDVLDYHNFRSVLFARPGACEHDFDGIAKGKLNIPDVLTLVQKAASRAKVVGVGIAEHLPWDAMNLKDMLEQLPLIGRSGS</sequence>
<evidence type="ECO:0000313" key="5">
    <source>
        <dbReference type="EMBL" id="RKS54380.1"/>
    </source>
</evidence>
<organism evidence="5 6">
    <name type="scientific">Photorhabdus asymbiotica</name>
    <dbReference type="NCBI Taxonomy" id="291112"/>
    <lineage>
        <taxon>Bacteria</taxon>
        <taxon>Pseudomonadati</taxon>
        <taxon>Pseudomonadota</taxon>
        <taxon>Gammaproteobacteria</taxon>
        <taxon>Enterobacterales</taxon>
        <taxon>Morganellaceae</taxon>
        <taxon>Photorhabdus</taxon>
    </lineage>
</organism>
<dbReference type="PROSITE" id="PS51409">
    <property type="entry name" value="ARGINASE_2"/>
    <property type="match status" value="1"/>
</dbReference>
<protein>
    <submittedName>
        <fullName evidence="5">Arginase</fullName>
    </submittedName>
</protein>
<dbReference type="PANTHER" id="PTHR43782:SF3">
    <property type="entry name" value="ARGINASE"/>
    <property type="match status" value="1"/>
</dbReference>
<dbReference type="RefSeq" id="WP_012776562.1">
    <property type="nucleotide sequence ID" value="NC_012962.1"/>
</dbReference>
<dbReference type="Pfam" id="PF00491">
    <property type="entry name" value="Arginase"/>
    <property type="match status" value="1"/>
</dbReference>
<dbReference type="PANTHER" id="PTHR43782">
    <property type="entry name" value="ARGINASE"/>
    <property type="match status" value="1"/>
</dbReference>
<dbReference type="InterPro" id="IPR023696">
    <property type="entry name" value="Ureohydrolase_dom_sf"/>
</dbReference>
<evidence type="ECO:0000313" key="6">
    <source>
        <dbReference type="Proteomes" id="UP000280955"/>
    </source>
</evidence>
<comment type="caution">
    <text evidence="5">The sequence shown here is derived from an EMBL/GenBank/DDBJ whole genome shotgun (WGS) entry which is preliminary data.</text>
</comment>
<evidence type="ECO:0000256" key="3">
    <source>
        <dbReference type="ARBA" id="ARBA00023211"/>
    </source>
</evidence>
<name>A0ABX9SGH0_9GAMM</name>
<keyword evidence="2" id="KW-0378">Hydrolase</keyword>
<gene>
    <name evidence="5" type="ORF">BDD30_3947</name>
</gene>
<evidence type="ECO:0000256" key="2">
    <source>
        <dbReference type="ARBA" id="ARBA00022801"/>
    </source>
</evidence>
<keyword evidence="1" id="KW-0479">Metal-binding</keyword>
<comment type="similarity">
    <text evidence="4">Belongs to the arginase family.</text>
</comment>
<dbReference type="CDD" id="cd09999">
    <property type="entry name" value="Arginase-like_1"/>
    <property type="match status" value="1"/>
</dbReference>
<keyword evidence="3" id="KW-0464">Manganese</keyword>
<dbReference type="EMBL" id="RBLJ01000005">
    <property type="protein sequence ID" value="RKS54380.1"/>
    <property type="molecule type" value="Genomic_DNA"/>
</dbReference>
<evidence type="ECO:0000256" key="4">
    <source>
        <dbReference type="PROSITE-ProRule" id="PRU00742"/>
    </source>
</evidence>
<accession>A0ABX9SGH0</accession>
<proteinExistence type="inferred from homology"/>
<reference evidence="5 6" key="1">
    <citation type="submission" date="2018-10" db="EMBL/GenBank/DDBJ databases">
        <title>Genomic Encyclopedia of Archaeal and Bacterial Type Strains, Phase II (KMG-II): from individual species to whole genera.</title>
        <authorList>
            <person name="Goeker M."/>
        </authorList>
    </citation>
    <scope>NUCLEOTIDE SEQUENCE [LARGE SCALE GENOMIC DNA]</scope>
    <source>
        <strain evidence="5 6">DSM 15149</strain>
    </source>
</reference>
<keyword evidence="6" id="KW-1185">Reference proteome</keyword>
<dbReference type="SUPFAM" id="SSF52768">
    <property type="entry name" value="Arginase/deacetylase"/>
    <property type="match status" value="1"/>
</dbReference>
<dbReference type="Proteomes" id="UP000280955">
    <property type="component" value="Unassembled WGS sequence"/>
</dbReference>
<dbReference type="InterPro" id="IPR006035">
    <property type="entry name" value="Ureohydrolase"/>
</dbReference>
<evidence type="ECO:0000256" key="1">
    <source>
        <dbReference type="ARBA" id="ARBA00022723"/>
    </source>
</evidence>